<dbReference type="Pfam" id="PF00534">
    <property type="entry name" value="Glycos_transf_1"/>
    <property type="match status" value="1"/>
</dbReference>
<name>A0A0P6XJA1_9CHLR</name>
<dbReference type="GO" id="GO:0016757">
    <property type="term" value="F:glycosyltransferase activity"/>
    <property type="evidence" value="ECO:0007669"/>
    <property type="project" value="UniProtKB-KW"/>
</dbReference>
<reference evidence="4 5" key="1">
    <citation type="submission" date="2015-07" db="EMBL/GenBank/DDBJ databases">
        <title>Genome sequence of Leptolinea tardivitalis DSM 16556.</title>
        <authorList>
            <person name="Hemp J."/>
            <person name="Ward L.M."/>
            <person name="Pace L.A."/>
            <person name="Fischer W.W."/>
        </authorList>
    </citation>
    <scope>NUCLEOTIDE SEQUENCE [LARGE SCALE GENOMIC DNA]</scope>
    <source>
        <strain evidence="4 5">YMTK-2</strain>
    </source>
</reference>
<dbReference type="Proteomes" id="UP000050430">
    <property type="component" value="Unassembled WGS sequence"/>
</dbReference>
<keyword evidence="5" id="KW-1185">Reference proteome</keyword>
<protein>
    <recommendedName>
        <fullName evidence="3">Glycosyl transferase family 1 domain-containing protein</fullName>
    </recommendedName>
</protein>
<proteinExistence type="predicted"/>
<comment type="caution">
    <text evidence="4">The sequence shown here is derived from an EMBL/GenBank/DDBJ whole genome shotgun (WGS) entry which is preliminary data.</text>
</comment>
<sequence length="368" mass="42805">MNKSLIIRPIQSQVYAHLQTNLDLTILITHDRYFDPSIDLDELRFLKKNLSIVEFTPISSFFGFIEFSLFLFSYLSENYYDSILSNNLKDLPALWFSSLFIPVLKKSRIIGISHNPTVWKSWISRKICIFYIRYFSDGFIALSTTLRDYLYHNDLQQKRVRFIPNAFHENNVQIKNTPPKKTLISISYIANIEPRKAQEDLIHIVSSLKDKYPTIVCFLVGGINDKKYKEKLNALVKEKKLEENVIFTGWLSKDEAMEIVEKNNIFVFPSHSEMMPRALIEAMWIGKPVVASSIDGILDLICNYENGIIVEPGNIQGFTQEIDRLFQDSDFANYLGENAKYSIRSKCKEEIIGKEFECYYKDLMKTSN</sequence>
<dbReference type="PANTHER" id="PTHR12526:SF629">
    <property type="entry name" value="TEICHURONIC ACID BIOSYNTHESIS GLYCOSYLTRANSFERASE TUAH-RELATED"/>
    <property type="match status" value="1"/>
</dbReference>
<evidence type="ECO:0000256" key="2">
    <source>
        <dbReference type="ARBA" id="ARBA00022679"/>
    </source>
</evidence>
<keyword evidence="1" id="KW-0328">Glycosyltransferase</keyword>
<gene>
    <name evidence="4" type="ORF">ADM99_11375</name>
</gene>
<evidence type="ECO:0000313" key="5">
    <source>
        <dbReference type="Proteomes" id="UP000050430"/>
    </source>
</evidence>
<dbReference type="PANTHER" id="PTHR12526">
    <property type="entry name" value="GLYCOSYLTRANSFERASE"/>
    <property type="match status" value="1"/>
</dbReference>
<dbReference type="AlphaFoldDB" id="A0A0P6XJA1"/>
<evidence type="ECO:0000259" key="3">
    <source>
        <dbReference type="Pfam" id="PF00534"/>
    </source>
</evidence>
<evidence type="ECO:0000256" key="1">
    <source>
        <dbReference type="ARBA" id="ARBA00022676"/>
    </source>
</evidence>
<accession>A0A0P6XJA1</accession>
<feature type="domain" description="Glycosyl transferase family 1" evidence="3">
    <location>
        <begin position="175"/>
        <end position="340"/>
    </location>
</feature>
<dbReference type="RefSeq" id="WP_062423419.1">
    <property type="nucleotide sequence ID" value="NZ_BBYA01000015.1"/>
</dbReference>
<dbReference type="EMBL" id="LGCK01000011">
    <property type="protein sequence ID" value="KPL71297.1"/>
    <property type="molecule type" value="Genomic_DNA"/>
</dbReference>
<organism evidence="4 5">
    <name type="scientific">Leptolinea tardivitalis</name>
    <dbReference type="NCBI Taxonomy" id="229920"/>
    <lineage>
        <taxon>Bacteria</taxon>
        <taxon>Bacillati</taxon>
        <taxon>Chloroflexota</taxon>
        <taxon>Anaerolineae</taxon>
        <taxon>Anaerolineales</taxon>
        <taxon>Anaerolineaceae</taxon>
        <taxon>Leptolinea</taxon>
    </lineage>
</organism>
<dbReference type="SUPFAM" id="SSF53756">
    <property type="entry name" value="UDP-Glycosyltransferase/glycogen phosphorylase"/>
    <property type="match status" value="1"/>
</dbReference>
<evidence type="ECO:0000313" key="4">
    <source>
        <dbReference type="EMBL" id="KPL71297.1"/>
    </source>
</evidence>
<dbReference type="STRING" id="229920.ADM99_11375"/>
<dbReference type="CDD" id="cd03801">
    <property type="entry name" value="GT4_PimA-like"/>
    <property type="match status" value="1"/>
</dbReference>
<dbReference type="OrthoDB" id="7560678at2"/>
<dbReference type="InterPro" id="IPR001296">
    <property type="entry name" value="Glyco_trans_1"/>
</dbReference>
<keyword evidence="2" id="KW-0808">Transferase</keyword>
<dbReference type="Gene3D" id="3.40.50.2000">
    <property type="entry name" value="Glycogen Phosphorylase B"/>
    <property type="match status" value="2"/>
</dbReference>